<name>A0A1G6GWG9_9BACT</name>
<dbReference type="Proteomes" id="UP000199452">
    <property type="component" value="Unassembled WGS sequence"/>
</dbReference>
<feature type="chain" id="PRO_5011431924" description="Outer membrane protein assembly factor BamA" evidence="1">
    <location>
        <begin position="23"/>
        <end position="610"/>
    </location>
</feature>
<organism evidence="2 3">
    <name type="scientific">Williamwhitmania taraxaci</name>
    <dbReference type="NCBI Taxonomy" id="1640674"/>
    <lineage>
        <taxon>Bacteria</taxon>
        <taxon>Pseudomonadati</taxon>
        <taxon>Bacteroidota</taxon>
        <taxon>Bacteroidia</taxon>
        <taxon>Bacteroidales</taxon>
        <taxon>Williamwhitmaniaceae</taxon>
        <taxon>Williamwhitmania</taxon>
    </lineage>
</organism>
<dbReference type="EMBL" id="FMYP01000004">
    <property type="protein sequence ID" value="SDB86005.1"/>
    <property type="molecule type" value="Genomic_DNA"/>
</dbReference>
<dbReference type="AlphaFoldDB" id="A0A1G6GWG9"/>
<feature type="signal peptide" evidence="1">
    <location>
        <begin position="1"/>
        <end position="22"/>
    </location>
</feature>
<sequence>MWFKILLILILTLLLSSEYVVAQVPIKTDSTKIYKEIQNYSKRSKFTKLIYRLVFKPLPTKKTTKRNSDIVKKRPKSYSAFEGKIIRRINIVTLDPFGFSIGDTSDAPQFIAYKIANKAHVKTRRITVLNLLLINKNDSFNSFLVRESERLIRKQSYIHEVSINAKLVSSKSDSVDLYIRVSDIWSIIPDGSISASSATLNLTDKNFLGTGHEFQNAYTQRYTGPNNSFKTNYYIPNIKNTYINTTLRYETNGSANNSRSLSFDRPFFSPMAKWAAGVYFAHQFSSDSIYTSNSLYILQRLKYNTQDYWGGSAIQLFEGISESDRATNFISTIRFLRIRYIEKPIETLDLDHTYSDENLYLASMGISTRKYIQDHYVFKHGVTEDVPVGNVYSLTAGYQEKDSLNRFYFGARISFGNYYTFGHLSTNLEYGTFYRASKAEQGVISTSITYFSKIMEVGKWKFRQFAKPEVTIGTNRFSNDSLTLKDGYGLDGFNSSALSGPGKLVMTLQTQAYAPWNFFGFRFGPYLSYSMGMISDTKNGFRRSKVYSRIGLGVLIKNENLVFSTFQLSFSFYPIIPGIGPDVFKANSFRTSDFGLRDFEIEKPRAVQYQ</sequence>
<keyword evidence="1" id="KW-0732">Signal</keyword>
<proteinExistence type="predicted"/>
<accession>A0A1G6GWG9</accession>
<dbReference type="Gene3D" id="3.10.20.310">
    <property type="entry name" value="membrane protein fhac"/>
    <property type="match status" value="1"/>
</dbReference>
<evidence type="ECO:0000313" key="3">
    <source>
        <dbReference type="Proteomes" id="UP000199452"/>
    </source>
</evidence>
<dbReference type="RefSeq" id="WP_092435066.1">
    <property type="nucleotide sequence ID" value="NZ_FMYP01000004.1"/>
</dbReference>
<evidence type="ECO:0000313" key="2">
    <source>
        <dbReference type="EMBL" id="SDB86005.1"/>
    </source>
</evidence>
<protein>
    <recommendedName>
        <fullName evidence="4">Outer membrane protein assembly factor BamA</fullName>
    </recommendedName>
</protein>
<reference evidence="2 3" key="1">
    <citation type="submission" date="2016-09" db="EMBL/GenBank/DDBJ databases">
        <authorList>
            <person name="Capua I."/>
            <person name="De Benedictis P."/>
            <person name="Joannis T."/>
            <person name="Lombin L.H."/>
            <person name="Cattoli G."/>
        </authorList>
    </citation>
    <scope>NUCLEOTIDE SEQUENCE [LARGE SCALE GENOMIC DNA]</scope>
    <source>
        <strain evidence="2 3">A7P-90m</strain>
    </source>
</reference>
<dbReference type="OrthoDB" id="1110633at2"/>
<keyword evidence="3" id="KW-1185">Reference proteome</keyword>
<gene>
    <name evidence="2" type="ORF">SAMN05216323_100472</name>
</gene>
<evidence type="ECO:0008006" key="4">
    <source>
        <dbReference type="Google" id="ProtNLM"/>
    </source>
</evidence>
<dbReference type="STRING" id="1640674.SAMN05216323_100472"/>
<evidence type="ECO:0000256" key="1">
    <source>
        <dbReference type="SAM" id="SignalP"/>
    </source>
</evidence>